<proteinExistence type="predicted"/>
<reference evidence="2" key="1">
    <citation type="submission" date="2023-10" db="EMBL/GenBank/DDBJ databases">
        <title>Genome assembly of Pristionchus species.</title>
        <authorList>
            <person name="Yoshida K."/>
            <person name="Sommer R.J."/>
        </authorList>
    </citation>
    <scope>NUCLEOTIDE SEQUENCE</scope>
    <source>
        <strain evidence="2">RS0144</strain>
    </source>
</reference>
<dbReference type="Proteomes" id="UP001432027">
    <property type="component" value="Unassembled WGS sequence"/>
</dbReference>
<organism evidence="2 3">
    <name type="scientific">Pristionchus entomophagus</name>
    <dbReference type="NCBI Taxonomy" id="358040"/>
    <lineage>
        <taxon>Eukaryota</taxon>
        <taxon>Metazoa</taxon>
        <taxon>Ecdysozoa</taxon>
        <taxon>Nematoda</taxon>
        <taxon>Chromadorea</taxon>
        <taxon>Rhabditida</taxon>
        <taxon>Rhabditina</taxon>
        <taxon>Diplogasteromorpha</taxon>
        <taxon>Diplogasteroidea</taxon>
        <taxon>Neodiplogasteridae</taxon>
        <taxon>Pristionchus</taxon>
    </lineage>
</organism>
<feature type="compositionally biased region" description="Polar residues" evidence="1">
    <location>
        <begin position="19"/>
        <end position="31"/>
    </location>
</feature>
<sequence>LALLSITAMRTRRDWKSASPLSTDPANQPGCSSTVSAQSPSSVAPYPSRLISLSMSARKNWTVPNLVKYDDFWKFDKLITDRHMNPTRVLVDQCYASFASADFLKVLAKHGAPMKPTKQIELEPLSHYVIAYFLTFKTINYKDKKKFLEVIQYLKDEGHPMESALESLTIVNAPSDHEVYSLLTPPPSRDPSRDPSPSLSHSTTTSSVSTPPPLEDAAAAAGENVQQEQKDDMLVSINKRKIQRTPKSSIAKRERLSL</sequence>
<evidence type="ECO:0000313" key="3">
    <source>
        <dbReference type="Proteomes" id="UP001432027"/>
    </source>
</evidence>
<accession>A0AAV5UHW5</accession>
<feature type="region of interest" description="Disordered" evidence="1">
    <location>
        <begin position="15"/>
        <end position="43"/>
    </location>
</feature>
<feature type="region of interest" description="Disordered" evidence="1">
    <location>
        <begin position="179"/>
        <end position="258"/>
    </location>
</feature>
<comment type="caution">
    <text evidence="2">The sequence shown here is derived from an EMBL/GenBank/DDBJ whole genome shotgun (WGS) entry which is preliminary data.</text>
</comment>
<keyword evidence="3" id="KW-1185">Reference proteome</keyword>
<gene>
    <name evidence="2" type="ORF">PENTCL1PPCAC_28081</name>
</gene>
<dbReference type="AlphaFoldDB" id="A0AAV5UHW5"/>
<feature type="compositionally biased region" description="Low complexity" evidence="1">
    <location>
        <begin position="195"/>
        <end position="209"/>
    </location>
</feature>
<dbReference type="EMBL" id="BTSX01000006">
    <property type="protein sequence ID" value="GMT05907.1"/>
    <property type="molecule type" value="Genomic_DNA"/>
</dbReference>
<name>A0AAV5UHW5_9BILA</name>
<evidence type="ECO:0000313" key="2">
    <source>
        <dbReference type="EMBL" id="GMT05907.1"/>
    </source>
</evidence>
<feature type="non-terminal residue" evidence="2">
    <location>
        <position position="1"/>
    </location>
</feature>
<evidence type="ECO:0000256" key="1">
    <source>
        <dbReference type="SAM" id="MobiDB-lite"/>
    </source>
</evidence>
<protein>
    <submittedName>
        <fullName evidence="2">Uncharacterized protein</fullName>
    </submittedName>
</protein>
<feature type="compositionally biased region" description="Low complexity" evidence="1">
    <location>
        <begin position="32"/>
        <end position="43"/>
    </location>
</feature>